<evidence type="ECO:0008006" key="2">
    <source>
        <dbReference type="Google" id="ProtNLM"/>
    </source>
</evidence>
<evidence type="ECO:0000313" key="1">
    <source>
        <dbReference type="EMBL" id="BAT26364.1"/>
    </source>
</evidence>
<dbReference type="Gene3D" id="3.40.50.150">
    <property type="entry name" value="Vaccinia Virus protein VP39"/>
    <property type="match status" value="1"/>
</dbReference>
<protein>
    <recommendedName>
        <fullName evidence="2">Class I SAM-dependent methyltransferase</fullName>
    </recommendedName>
</protein>
<sequence length="263" mass="29227">MKNLLIHSMAEFSSLTLPILSAVGAKAIAEIGLEHGGNTGLLIDYAQSVGGRVHSLDSDMNAIVKARQSWGDQATFVHSRSLDGIPQIAGIDAWFIDGDHNWYTVINELRAIRKRSRQDRKPMLAFLHDVCWPCARRDCYYDPSSIPEAFTHPHDWEAGVVMDDPSLQPWGFRGNGVFAWAKAEGGARNGVLTAVEDFIDEEGGAFDFHCVKAVFGLGILVAHNHPFRNDIADKLEPFADNDMIIALEENRLRNYLEVLRLTA</sequence>
<organism evidence="1">
    <name type="scientific">Aureimonas altamirensis</name>
    <dbReference type="NCBI Taxonomy" id="370622"/>
    <lineage>
        <taxon>Bacteria</taxon>
        <taxon>Pseudomonadati</taxon>
        <taxon>Pseudomonadota</taxon>
        <taxon>Alphaproteobacteria</taxon>
        <taxon>Hyphomicrobiales</taxon>
        <taxon>Aurantimonadaceae</taxon>
        <taxon>Aureimonas</taxon>
    </lineage>
</organism>
<proteinExistence type="predicted"/>
<accession>A0A0P0YXX0</accession>
<dbReference type="RefSeq" id="WP_060607357.1">
    <property type="nucleotide sequence ID" value="NZ_BBWQ01000018.1"/>
</dbReference>
<reference evidence="1" key="1">
    <citation type="journal article" date="2015" name="Proc. Natl. Acad. Sci. U.S.A.">
        <title>Bacterial clade with the ribosomal RNA operon on a small plasmid rather than the chromosome.</title>
        <authorList>
            <person name="Anda M."/>
            <person name="Ohtsubo Y."/>
            <person name="Okubo T."/>
            <person name="Sugawara M."/>
            <person name="Nagata Y."/>
            <person name="Tsuda M."/>
            <person name="Minamisawa K."/>
            <person name="Mitsui H."/>
        </authorList>
    </citation>
    <scope>NUCLEOTIDE SEQUENCE</scope>
    <source>
        <strain evidence="1">DSM 21988</strain>
    </source>
</reference>
<dbReference type="EMBL" id="LC066371">
    <property type="protein sequence ID" value="BAT26364.1"/>
    <property type="molecule type" value="Genomic_DNA"/>
</dbReference>
<dbReference type="AlphaFoldDB" id="A0A0P0YXX0"/>
<name>A0A0P0YXX0_9HYPH</name>
<dbReference type="InterPro" id="IPR029063">
    <property type="entry name" value="SAM-dependent_MTases_sf"/>
</dbReference>
<dbReference type="SUPFAM" id="SSF53335">
    <property type="entry name" value="S-adenosyl-L-methionine-dependent methyltransferases"/>
    <property type="match status" value="1"/>
</dbReference>